<feature type="non-terminal residue" evidence="1">
    <location>
        <position position="1"/>
    </location>
</feature>
<evidence type="ECO:0000313" key="2">
    <source>
        <dbReference type="Proteomes" id="UP000789702"/>
    </source>
</evidence>
<gene>
    <name evidence="1" type="ORF">DHETER_LOCUS14582</name>
</gene>
<accession>A0ACA9QF56</accession>
<sequence length="89" mass="10382">SERRTEKNKKKAQQQIINQYYLLAELHSQNINKYKIDLSLYLSSCGLSINGIDFLIKAGITISSKTLYTYKEKIKNNHLLKINEYFASH</sequence>
<reference evidence="1" key="1">
    <citation type="submission" date="2021-06" db="EMBL/GenBank/DDBJ databases">
        <authorList>
            <person name="Kallberg Y."/>
            <person name="Tangrot J."/>
            <person name="Rosling A."/>
        </authorList>
    </citation>
    <scope>NUCLEOTIDE SEQUENCE</scope>
    <source>
        <strain evidence="1">IL203A</strain>
    </source>
</reference>
<feature type="non-terminal residue" evidence="1">
    <location>
        <position position="89"/>
    </location>
</feature>
<organism evidence="1 2">
    <name type="scientific">Dentiscutata heterogama</name>
    <dbReference type="NCBI Taxonomy" id="1316150"/>
    <lineage>
        <taxon>Eukaryota</taxon>
        <taxon>Fungi</taxon>
        <taxon>Fungi incertae sedis</taxon>
        <taxon>Mucoromycota</taxon>
        <taxon>Glomeromycotina</taxon>
        <taxon>Glomeromycetes</taxon>
        <taxon>Diversisporales</taxon>
        <taxon>Gigasporaceae</taxon>
        <taxon>Dentiscutata</taxon>
    </lineage>
</organism>
<dbReference type="EMBL" id="CAJVPU010045700">
    <property type="protein sequence ID" value="CAG8750074.1"/>
    <property type="molecule type" value="Genomic_DNA"/>
</dbReference>
<proteinExistence type="predicted"/>
<evidence type="ECO:0000313" key="1">
    <source>
        <dbReference type="EMBL" id="CAG8750074.1"/>
    </source>
</evidence>
<name>A0ACA9QF56_9GLOM</name>
<comment type="caution">
    <text evidence="1">The sequence shown here is derived from an EMBL/GenBank/DDBJ whole genome shotgun (WGS) entry which is preliminary data.</text>
</comment>
<protein>
    <submittedName>
        <fullName evidence="1">9813_t:CDS:1</fullName>
    </submittedName>
</protein>
<dbReference type="Proteomes" id="UP000789702">
    <property type="component" value="Unassembled WGS sequence"/>
</dbReference>
<keyword evidence="2" id="KW-1185">Reference proteome</keyword>